<protein>
    <submittedName>
        <fullName evidence="2">Uncharacterized protein</fullName>
    </submittedName>
</protein>
<proteinExistence type="predicted"/>
<evidence type="ECO:0000256" key="1">
    <source>
        <dbReference type="SAM" id="MobiDB-lite"/>
    </source>
</evidence>
<evidence type="ECO:0000313" key="2">
    <source>
        <dbReference type="EMBL" id="JAE03831.1"/>
    </source>
</evidence>
<reference evidence="2" key="2">
    <citation type="journal article" date="2015" name="Data Brief">
        <title>Shoot transcriptome of the giant reed, Arundo donax.</title>
        <authorList>
            <person name="Barrero R.A."/>
            <person name="Guerrero F.D."/>
            <person name="Moolhuijzen P."/>
            <person name="Goolsby J.A."/>
            <person name="Tidwell J."/>
            <person name="Bellgard S.E."/>
            <person name="Bellgard M.I."/>
        </authorList>
    </citation>
    <scope>NUCLEOTIDE SEQUENCE</scope>
    <source>
        <tissue evidence="2">Shoot tissue taken approximately 20 cm above the soil surface</tissue>
    </source>
</reference>
<reference evidence="2" key="1">
    <citation type="submission" date="2014-09" db="EMBL/GenBank/DDBJ databases">
        <authorList>
            <person name="Magalhaes I.L.F."/>
            <person name="Oliveira U."/>
            <person name="Santos F.R."/>
            <person name="Vidigal T.H.D.A."/>
            <person name="Brescovit A.D."/>
            <person name="Santos A.J."/>
        </authorList>
    </citation>
    <scope>NUCLEOTIDE SEQUENCE</scope>
    <source>
        <tissue evidence="2">Shoot tissue taken approximately 20 cm above the soil surface</tissue>
    </source>
</reference>
<sequence>MGAASCRATSHQCHQRGRGVRARRTYHDGQCRWPPG</sequence>
<feature type="region of interest" description="Disordered" evidence="1">
    <location>
        <begin position="1"/>
        <end position="21"/>
    </location>
</feature>
<name>A0A0A9F112_ARUDO</name>
<dbReference type="EMBL" id="GBRH01194065">
    <property type="protein sequence ID" value="JAE03831.1"/>
    <property type="molecule type" value="Transcribed_RNA"/>
</dbReference>
<accession>A0A0A9F112</accession>
<dbReference type="AlphaFoldDB" id="A0A0A9F112"/>
<organism evidence="2">
    <name type="scientific">Arundo donax</name>
    <name type="common">Giant reed</name>
    <name type="synonym">Donax arundinaceus</name>
    <dbReference type="NCBI Taxonomy" id="35708"/>
    <lineage>
        <taxon>Eukaryota</taxon>
        <taxon>Viridiplantae</taxon>
        <taxon>Streptophyta</taxon>
        <taxon>Embryophyta</taxon>
        <taxon>Tracheophyta</taxon>
        <taxon>Spermatophyta</taxon>
        <taxon>Magnoliopsida</taxon>
        <taxon>Liliopsida</taxon>
        <taxon>Poales</taxon>
        <taxon>Poaceae</taxon>
        <taxon>PACMAD clade</taxon>
        <taxon>Arundinoideae</taxon>
        <taxon>Arundineae</taxon>
        <taxon>Arundo</taxon>
    </lineage>
</organism>